<organism evidence="2 3">
    <name type="scientific">Olea europaea subsp. europaea</name>
    <dbReference type="NCBI Taxonomy" id="158383"/>
    <lineage>
        <taxon>Eukaryota</taxon>
        <taxon>Viridiplantae</taxon>
        <taxon>Streptophyta</taxon>
        <taxon>Embryophyta</taxon>
        <taxon>Tracheophyta</taxon>
        <taxon>Spermatophyta</taxon>
        <taxon>Magnoliopsida</taxon>
        <taxon>eudicotyledons</taxon>
        <taxon>Gunneridae</taxon>
        <taxon>Pentapetalae</taxon>
        <taxon>asterids</taxon>
        <taxon>lamiids</taxon>
        <taxon>Lamiales</taxon>
        <taxon>Oleaceae</taxon>
        <taxon>Oleeae</taxon>
        <taxon>Olea</taxon>
    </lineage>
</organism>
<dbReference type="Proteomes" id="UP000594638">
    <property type="component" value="Unassembled WGS sequence"/>
</dbReference>
<evidence type="ECO:0000313" key="2">
    <source>
        <dbReference type="EMBL" id="CAA2967197.1"/>
    </source>
</evidence>
<reference evidence="2 3" key="1">
    <citation type="submission" date="2019-12" db="EMBL/GenBank/DDBJ databases">
        <authorList>
            <person name="Alioto T."/>
            <person name="Alioto T."/>
            <person name="Gomez Garrido J."/>
        </authorList>
    </citation>
    <scope>NUCLEOTIDE SEQUENCE [LARGE SCALE GENOMIC DNA]</scope>
</reference>
<accession>A0A8S0QK98</accession>
<protein>
    <submittedName>
        <fullName evidence="2">Uncharacterized protein</fullName>
    </submittedName>
</protein>
<comment type="caution">
    <text evidence="2">The sequence shown here is derived from an EMBL/GenBank/DDBJ whole genome shotgun (WGS) entry which is preliminary data.</text>
</comment>
<sequence length="114" mass="12007">MTSLLLSTIGAYSPPCMDEGELLVGTEDLPDRAATELLDAAAVSDAEIDDCNVTDGEGIVATVPIPAADVPVPAPVPEEGGRVFTTRRHSARLRHPAPATRTPYTRGRGKTLKK</sequence>
<dbReference type="AlphaFoldDB" id="A0A8S0QK98"/>
<evidence type="ECO:0000313" key="3">
    <source>
        <dbReference type="Proteomes" id="UP000594638"/>
    </source>
</evidence>
<dbReference type="Gramene" id="OE9A016439T1">
    <property type="protein sequence ID" value="OE9A016439C1"/>
    <property type="gene ID" value="OE9A016439"/>
</dbReference>
<dbReference type="EMBL" id="CACTIH010001878">
    <property type="protein sequence ID" value="CAA2967197.1"/>
    <property type="molecule type" value="Genomic_DNA"/>
</dbReference>
<keyword evidence="3" id="KW-1185">Reference proteome</keyword>
<feature type="compositionally biased region" description="Basic residues" evidence="1">
    <location>
        <begin position="85"/>
        <end position="95"/>
    </location>
</feature>
<gene>
    <name evidence="2" type="ORF">OLEA9_A016439</name>
</gene>
<feature type="region of interest" description="Disordered" evidence="1">
    <location>
        <begin position="71"/>
        <end position="114"/>
    </location>
</feature>
<evidence type="ECO:0000256" key="1">
    <source>
        <dbReference type="SAM" id="MobiDB-lite"/>
    </source>
</evidence>
<name>A0A8S0QK98_OLEEU</name>
<proteinExistence type="predicted"/>